<dbReference type="EMBL" id="BMON01000004">
    <property type="protein sequence ID" value="GGM49283.1"/>
    <property type="molecule type" value="Genomic_DNA"/>
</dbReference>
<dbReference type="Proteomes" id="UP000656367">
    <property type="component" value="Unassembled WGS sequence"/>
</dbReference>
<protein>
    <submittedName>
        <fullName evidence="2">Uncharacterized protein</fullName>
    </submittedName>
</protein>
<sequence length="151" mass="16890">MTGYFVCPDGVQGGQKARPERERMSVTDTPESAAQHDSETALGSVPALRSPTMVVSFVERVLVELHHEALAARYVTDLGQEWEKTIWCRVKHTQLDVDAEYVQIRDDPRVGVAVEPCSQATVRRRLCQCLDHDRTGRVDVRPLTDVTVSSD</sequence>
<feature type="region of interest" description="Disordered" evidence="1">
    <location>
        <begin position="9"/>
        <end position="42"/>
    </location>
</feature>
<evidence type="ECO:0000313" key="3">
    <source>
        <dbReference type="Proteomes" id="UP000656367"/>
    </source>
</evidence>
<reference evidence="2" key="2">
    <citation type="submission" date="2020-09" db="EMBL/GenBank/DDBJ databases">
        <authorList>
            <person name="Sun Q."/>
            <person name="Ohkuma M."/>
        </authorList>
    </citation>
    <scope>NUCLEOTIDE SEQUENCE</scope>
    <source>
        <strain evidence="2">JCM 15759</strain>
    </source>
</reference>
<accession>A0A830FLI5</accession>
<name>A0A830FLI5_HALAR</name>
<evidence type="ECO:0000256" key="1">
    <source>
        <dbReference type="SAM" id="MobiDB-lite"/>
    </source>
</evidence>
<organism evidence="2 3">
    <name type="scientific">Haloarcula argentinensis</name>
    <dbReference type="NCBI Taxonomy" id="43776"/>
    <lineage>
        <taxon>Archaea</taxon>
        <taxon>Methanobacteriati</taxon>
        <taxon>Methanobacteriota</taxon>
        <taxon>Stenosarchaea group</taxon>
        <taxon>Halobacteria</taxon>
        <taxon>Halobacteriales</taxon>
        <taxon>Haloarculaceae</taxon>
        <taxon>Haloarcula</taxon>
    </lineage>
</organism>
<reference evidence="2" key="1">
    <citation type="journal article" date="2014" name="Int. J. Syst. Evol. Microbiol.">
        <title>Complete genome sequence of Corynebacterium casei LMG S-19264T (=DSM 44701T), isolated from a smear-ripened cheese.</title>
        <authorList>
            <consortium name="US DOE Joint Genome Institute (JGI-PGF)"/>
            <person name="Walter F."/>
            <person name="Albersmeier A."/>
            <person name="Kalinowski J."/>
            <person name="Ruckert C."/>
        </authorList>
    </citation>
    <scope>NUCLEOTIDE SEQUENCE</scope>
    <source>
        <strain evidence="2">JCM 15759</strain>
    </source>
</reference>
<comment type="caution">
    <text evidence="2">The sequence shown here is derived from an EMBL/GenBank/DDBJ whole genome shotgun (WGS) entry which is preliminary data.</text>
</comment>
<gene>
    <name evidence="2" type="ORF">GCM10009006_33240</name>
</gene>
<dbReference type="AlphaFoldDB" id="A0A830FLI5"/>
<proteinExistence type="predicted"/>
<evidence type="ECO:0000313" key="2">
    <source>
        <dbReference type="EMBL" id="GGM49283.1"/>
    </source>
</evidence>